<accession>A0A835QH50</accession>
<gene>
    <name evidence="2" type="ORF">HPP92_015573</name>
    <name evidence="1" type="ORF">HPP92_016214</name>
</gene>
<evidence type="ECO:0000313" key="1">
    <source>
        <dbReference type="EMBL" id="KAG0469514.1"/>
    </source>
</evidence>
<dbReference type="Proteomes" id="UP000636800">
    <property type="component" value="Unassembled WGS sequence"/>
</dbReference>
<dbReference type="Proteomes" id="UP000639772">
    <property type="component" value="Unassembled WGS sequence"/>
</dbReference>
<evidence type="ECO:0000313" key="4">
    <source>
        <dbReference type="Proteomes" id="UP000639772"/>
    </source>
</evidence>
<keyword evidence="3" id="KW-1185">Reference proteome</keyword>
<evidence type="ECO:0000313" key="3">
    <source>
        <dbReference type="Proteomes" id="UP000636800"/>
    </source>
</evidence>
<comment type="caution">
    <text evidence="1">The sequence shown here is derived from an EMBL/GenBank/DDBJ whole genome shotgun (WGS) entry which is preliminary data.</text>
</comment>
<evidence type="ECO:0000313" key="2">
    <source>
        <dbReference type="EMBL" id="KAG0471027.1"/>
    </source>
</evidence>
<name>A0A835QH50_VANPL</name>
<dbReference type="EMBL" id="JADCNM010000008">
    <property type="protein sequence ID" value="KAG0471027.1"/>
    <property type="molecule type" value="Genomic_DNA"/>
</dbReference>
<organism evidence="1 3">
    <name type="scientific">Vanilla planifolia</name>
    <name type="common">Vanilla</name>
    <dbReference type="NCBI Taxonomy" id="51239"/>
    <lineage>
        <taxon>Eukaryota</taxon>
        <taxon>Viridiplantae</taxon>
        <taxon>Streptophyta</taxon>
        <taxon>Embryophyta</taxon>
        <taxon>Tracheophyta</taxon>
        <taxon>Spermatophyta</taxon>
        <taxon>Magnoliopsida</taxon>
        <taxon>Liliopsida</taxon>
        <taxon>Asparagales</taxon>
        <taxon>Orchidaceae</taxon>
        <taxon>Vanilloideae</taxon>
        <taxon>Vanilleae</taxon>
        <taxon>Vanilla</taxon>
    </lineage>
</organism>
<protein>
    <submittedName>
        <fullName evidence="1">Uncharacterized protein</fullName>
    </submittedName>
</protein>
<proteinExistence type="predicted"/>
<sequence>MELPPPMWMTYTGILALFVFLLLKAVTLVSIAVSQTFHRTPSAANHREPP</sequence>
<dbReference type="EMBL" id="JADCNL010000008">
    <property type="protein sequence ID" value="KAG0469514.1"/>
    <property type="molecule type" value="Genomic_DNA"/>
</dbReference>
<dbReference type="AlphaFoldDB" id="A0A835QH50"/>
<reference evidence="3 4" key="1">
    <citation type="journal article" date="2020" name="Nat. Food">
        <title>A phased Vanilla planifolia genome enables genetic improvement of flavour and production.</title>
        <authorList>
            <person name="Hasing T."/>
            <person name="Tang H."/>
            <person name="Brym M."/>
            <person name="Khazi F."/>
            <person name="Huang T."/>
            <person name="Chambers A.H."/>
        </authorList>
    </citation>
    <scope>NUCLEOTIDE SEQUENCE [LARGE SCALE GENOMIC DNA]</scope>
    <source>
        <tissue evidence="1">Leaf</tissue>
    </source>
</reference>